<evidence type="ECO:0000313" key="3">
    <source>
        <dbReference type="Proteomes" id="UP000192257"/>
    </source>
</evidence>
<dbReference type="Proteomes" id="UP000192257">
    <property type="component" value="Unassembled WGS sequence"/>
</dbReference>
<organism evidence="2 3">
    <name type="scientific">Trypanosoma theileri</name>
    <dbReference type="NCBI Taxonomy" id="67003"/>
    <lineage>
        <taxon>Eukaryota</taxon>
        <taxon>Discoba</taxon>
        <taxon>Euglenozoa</taxon>
        <taxon>Kinetoplastea</taxon>
        <taxon>Metakinetoplastina</taxon>
        <taxon>Trypanosomatida</taxon>
        <taxon>Trypanosomatidae</taxon>
        <taxon>Trypanosoma</taxon>
    </lineage>
</organism>
<dbReference type="GeneID" id="39988239"/>
<feature type="compositionally biased region" description="Basic and acidic residues" evidence="1">
    <location>
        <begin position="251"/>
        <end position="267"/>
    </location>
</feature>
<dbReference type="EMBL" id="NBCO01000030">
    <property type="protein sequence ID" value="ORC86096.1"/>
    <property type="molecule type" value="Genomic_DNA"/>
</dbReference>
<feature type="compositionally biased region" description="Low complexity" evidence="1">
    <location>
        <begin position="415"/>
        <end position="428"/>
    </location>
</feature>
<dbReference type="RefSeq" id="XP_028880162.1">
    <property type="nucleotide sequence ID" value="XM_029028459.1"/>
</dbReference>
<feature type="region of interest" description="Disordered" evidence="1">
    <location>
        <begin position="214"/>
        <end position="365"/>
    </location>
</feature>
<gene>
    <name evidence="2" type="ORF">TM35_000301360</name>
</gene>
<feature type="compositionally biased region" description="Basic and acidic residues" evidence="1">
    <location>
        <begin position="283"/>
        <end position="327"/>
    </location>
</feature>
<feature type="compositionally biased region" description="Basic and acidic residues" evidence="1">
    <location>
        <begin position="134"/>
        <end position="144"/>
    </location>
</feature>
<accession>A0A1X0NN05</accession>
<name>A0A1X0NN05_9TRYP</name>
<dbReference type="OrthoDB" id="273469at2759"/>
<feature type="region of interest" description="Disordered" evidence="1">
    <location>
        <begin position="1"/>
        <end position="54"/>
    </location>
</feature>
<feature type="compositionally biased region" description="Basic residues" evidence="1">
    <location>
        <begin position="1"/>
        <end position="20"/>
    </location>
</feature>
<sequence length="513" mass="58220">MARRQRVPRHKEHRRKRNKNPKLSPFQREQQRAKLANQPPITSIKGSQRDYPVNQRGVIQYLMAKRERQLEKKRLREEAAAAAIAAAAEEEKENEKVELTENEVGSNTSLDEETVSCGSSSASDSILQDDEMEEEKKKEEEEKKAPKKKKGGVMKKKKSLEEEKENANEPLVSKKSKKESLSSKTKKTSKPKPVEIVTLNDQFAATLAPPIAAFRTQTDSQAGGDGSQQENNAQTIIAKKKEKKHRKKVEARKERVRQMLIETEKQLQDQLSLTKTGKKRRRGESVDAKDAAFERKLIQMQKEKAAKEALEKREAAKEKQKDDENSQKSKRNRRKQISFTDNKEETTEDAPHRPMRYPNDKGSNKPREFYELVDVVRYGDRVEAPPVFDAVPRHDASITRLAQRLENTTKSTINRKGTSTAAGSSSLSSKEERLKLLSSVGGLGEQKRLERLGLAPAGAVGRVSTAGGAMKLSKEEEMRRLREGVMEAYRRNRRAEVVSRKGVDMQHQFPLFS</sequence>
<feature type="compositionally biased region" description="Basic and acidic residues" evidence="1">
    <location>
        <begin position="341"/>
        <end position="365"/>
    </location>
</feature>
<feature type="compositionally biased region" description="Polar residues" evidence="1">
    <location>
        <begin position="116"/>
        <end position="126"/>
    </location>
</feature>
<dbReference type="AlphaFoldDB" id="A0A1X0NN05"/>
<feature type="compositionally biased region" description="Polar residues" evidence="1">
    <location>
        <begin position="215"/>
        <end position="235"/>
    </location>
</feature>
<evidence type="ECO:0000256" key="1">
    <source>
        <dbReference type="SAM" id="MobiDB-lite"/>
    </source>
</evidence>
<protein>
    <submittedName>
        <fullName evidence="2">Uncharacterized protein</fullName>
    </submittedName>
</protein>
<reference evidence="2 3" key="1">
    <citation type="submission" date="2017-03" db="EMBL/GenBank/DDBJ databases">
        <title>An alternative strategy for trypanosome survival in the mammalian bloodstream revealed through genome and transcriptome analysis of the ubiquitous bovine parasite Trypanosoma (Megatrypanum) theileri.</title>
        <authorList>
            <person name="Kelly S."/>
            <person name="Ivens A."/>
            <person name="Mott A."/>
            <person name="O'Neill E."/>
            <person name="Emms D."/>
            <person name="Macleod O."/>
            <person name="Voorheis P."/>
            <person name="Matthews J."/>
            <person name="Matthews K."/>
            <person name="Carrington M."/>
        </authorList>
    </citation>
    <scope>NUCLEOTIDE SEQUENCE [LARGE SCALE GENOMIC DNA]</scope>
    <source>
        <strain evidence="2">Edinburgh</strain>
    </source>
</reference>
<feature type="region of interest" description="Disordered" evidence="1">
    <location>
        <begin position="85"/>
        <end position="194"/>
    </location>
</feature>
<feature type="compositionally biased region" description="Basic residues" evidence="1">
    <location>
        <begin position="238"/>
        <end position="250"/>
    </location>
</feature>
<proteinExistence type="predicted"/>
<feature type="region of interest" description="Disordered" evidence="1">
    <location>
        <begin position="407"/>
        <end position="431"/>
    </location>
</feature>
<evidence type="ECO:0000313" key="2">
    <source>
        <dbReference type="EMBL" id="ORC86096.1"/>
    </source>
</evidence>
<dbReference type="VEuPathDB" id="TriTrypDB:TM35_000301360"/>
<comment type="caution">
    <text evidence="2">The sequence shown here is derived from an EMBL/GenBank/DDBJ whole genome shotgun (WGS) entry which is preliminary data.</text>
</comment>
<feature type="compositionally biased region" description="Basic residues" evidence="1">
    <location>
        <begin position="145"/>
        <end position="158"/>
    </location>
</feature>
<keyword evidence="3" id="KW-1185">Reference proteome</keyword>